<evidence type="ECO:0000256" key="1">
    <source>
        <dbReference type="ARBA" id="ARBA00005446"/>
    </source>
</evidence>
<feature type="compositionally biased region" description="Polar residues" evidence="12">
    <location>
        <begin position="702"/>
        <end position="716"/>
    </location>
</feature>
<comment type="subcellular location">
    <subcellularLocation>
        <location evidence="10">Nucleus</location>
    </subcellularLocation>
</comment>
<keyword evidence="10" id="KW-0539">Nucleus</keyword>
<dbReference type="GO" id="GO:0003677">
    <property type="term" value="F:DNA binding"/>
    <property type="evidence" value="ECO:0007669"/>
    <property type="project" value="UniProtKB-KW"/>
</dbReference>
<evidence type="ECO:0000256" key="5">
    <source>
        <dbReference type="ARBA" id="ARBA00022806"/>
    </source>
</evidence>
<evidence type="ECO:0000259" key="14">
    <source>
        <dbReference type="PROSITE" id="PS51194"/>
    </source>
</evidence>
<dbReference type="InterPro" id="IPR027417">
    <property type="entry name" value="P-loop_NTPase"/>
</dbReference>
<dbReference type="SUPFAM" id="SSF52540">
    <property type="entry name" value="P-loop containing nucleoside triphosphate hydrolases"/>
    <property type="match status" value="1"/>
</dbReference>
<dbReference type="AlphaFoldDB" id="A0A2V3IZ40"/>
<evidence type="ECO:0000256" key="9">
    <source>
        <dbReference type="ARBA" id="ARBA00034617"/>
    </source>
</evidence>
<dbReference type="InterPro" id="IPR004589">
    <property type="entry name" value="DNA_helicase_ATP-dep_RecQ"/>
</dbReference>
<feature type="domain" description="Helicase ATP-binding" evidence="13">
    <location>
        <begin position="108"/>
        <end position="306"/>
    </location>
</feature>
<evidence type="ECO:0000256" key="8">
    <source>
        <dbReference type="ARBA" id="ARBA00023235"/>
    </source>
</evidence>
<accession>A0A2V3IZ40</accession>
<evidence type="ECO:0000256" key="6">
    <source>
        <dbReference type="ARBA" id="ARBA00022840"/>
    </source>
</evidence>
<keyword evidence="16" id="KW-1185">Reference proteome</keyword>
<proteinExistence type="inferred from homology"/>
<dbReference type="GO" id="GO:0005694">
    <property type="term" value="C:chromosome"/>
    <property type="evidence" value="ECO:0007669"/>
    <property type="project" value="TreeGrafter"/>
</dbReference>
<dbReference type="GO" id="GO:0043138">
    <property type="term" value="F:3'-5' DNA helicase activity"/>
    <property type="evidence" value="ECO:0007669"/>
    <property type="project" value="UniProtKB-EC"/>
</dbReference>
<evidence type="ECO:0000256" key="12">
    <source>
        <dbReference type="SAM" id="MobiDB-lite"/>
    </source>
</evidence>
<dbReference type="OrthoDB" id="10261556at2759"/>
<dbReference type="GO" id="GO:0009378">
    <property type="term" value="F:four-way junction helicase activity"/>
    <property type="evidence" value="ECO:0007669"/>
    <property type="project" value="TreeGrafter"/>
</dbReference>
<keyword evidence="7" id="KW-0238">DNA-binding</keyword>
<feature type="region of interest" description="Disordered" evidence="12">
    <location>
        <begin position="699"/>
        <end position="741"/>
    </location>
</feature>
<dbReference type="EMBL" id="NBIV01000024">
    <property type="protein sequence ID" value="PXF47426.1"/>
    <property type="molecule type" value="Genomic_DNA"/>
</dbReference>
<dbReference type="Pfam" id="PF00271">
    <property type="entry name" value="Helicase_C"/>
    <property type="match status" value="1"/>
</dbReference>
<dbReference type="InterPro" id="IPR032284">
    <property type="entry name" value="RecQ_Zn-bd"/>
</dbReference>
<dbReference type="GO" id="GO:0000724">
    <property type="term" value="P:double-strand break repair via homologous recombination"/>
    <property type="evidence" value="ECO:0007669"/>
    <property type="project" value="TreeGrafter"/>
</dbReference>
<dbReference type="PROSITE" id="PS51194">
    <property type="entry name" value="HELICASE_CTER"/>
    <property type="match status" value="1"/>
</dbReference>
<evidence type="ECO:0000256" key="7">
    <source>
        <dbReference type="ARBA" id="ARBA00023125"/>
    </source>
</evidence>
<gene>
    <name evidence="15" type="ORF">BWQ96_02757</name>
</gene>
<dbReference type="GO" id="GO:0005737">
    <property type="term" value="C:cytoplasm"/>
    <property type="evidence" value="ECO:0007669"/>
    <property type="project" value="TreeGrafter"/>
</dbReference>
<comment type="similarity">
    <text evidence="1 10">Belongs to the helicase family. RecQ subfamily.</text>
</comment>
<keyword evidence="6 10" id="KW-0067">ATP-binding</keyword>
<evidence type="ECO:0000256" key="4">
    <source>
        <dbReference type="ARBA" id="ARBA00022801"/>
    </source>
</evidence>
<dbReference type="GO" id="GO:0016787">
    <property type="term" value="F:hydrolase activity"/>
    <property type="evidence" value="ECO:0007669"/>
    <property type="project" value="UniProtKB-KW"/>
</dbReference>
<dbReference type="FunFam" id="3.40.50.300:FF:001456">
    <property type="entry name" value="ATP-dependent DNA helicase"/>
    <property type="match status" value="1"/>
</dbReference>
<dbReference type="InterPro" id="IPR014001">
    <property type="entry name" value="Helicase_ATP-bd"/>
</dbReference>
<evidence type="ECO:0000256" key="2">
    <source>
        <dbReference type="ARBA" id="ARBA00022723"/>
    </source>
</evidence>
<dbReference type="Gene3D" id="1.10.10.10">
    <property type="entry name" value="Winged helix-like DNA-binding domain superfamily/Winged helix DNA-binding domain"/>
    <property type="match status" value="1"/>
</dbReference>
<dbReference type="PROSITE" id="PS51192">
    <property type="entry name" value="HELICASE_ATP_BIND_1"/>
    <property type="match status" value="1"/>
</dbReference>
<feature type="region of interest" description="Disordered" evidence="12">
    <location>
        <begin position="1"/>
        <end position="20"/>
    </location>
</feature>
<dbReference type="InterPro" id="IPR011545">
    <property type="entry name" value="DEAD/DEAH_box_helicase_dom"/>
</dbReference>
<evidence type="ECO:0000256" key="11">
    <source>
        <dbReference type="SAM" id="Coils"/>
    </source>
</evidence>
<comment type="caution">
    <text evidence="15">The sequence shown here is derived from an EMBL/GenBank/DDBJ whole genome shotgun (WGS) entry which is preliminary data.</text>
</comment>
<dbReference type="Proteomes" id="UP000247409">
    <property type="component" value="Unassembled WGS sequence"/>
</dbReference>
<feature type="compositionally biased region" description="Basic residues" evidence="12">
    <location>
        <begin position="730"/>
        <end position="741"/>
    </location>
</feature>
<comment type="catalytic activity">
    <reaction evidence="9 10">
        <text>Couples ATP hydrolysis with the unwinding of duplex DNA by translocating in the 3'-5' direction.</text>
        <dbReference type="EC" id="5.6.2.4"/>
    </reaction>
</comment>
<keyword evidence="3 10" id="KW-0547">Nucleotide-binding</keyword>
<dbReference type="EC" id="5.6.2.4" evidence="10"/>
<protein>
    <recommendedName>
        <fullName evidence="10">ATP-dependent DNA helicase</fullName>
        <ecNumber evidence="10">5.6.2.4</ecNumber>
    </recommendedName>
</protein>
<keyword evidence="4 10" id="KW-0378">Hydrolase</keyword>
<keyword evidence="2" id="KW-0479">Metal-binding</keyword>
<keyword evidence="11" id="KW-0175">Coiled coil</keyword>
<name>A0A2V3IZ40_9FLOR</name>
<keyword evidence="8" id="KW-0413">Isomerase</keyword>
<dbReference type="PANTHER" id="PTHR13710:SF105">
    <property type="entry name" value="ATP-DEPENDENT DNA HELICASE Q1"/>
    <property type="match status" value="1"/>
</dbReference>
<evidence type="ECO:0000259" key="13">
    <source>
        <dbReference type="PROSITE" id="PS51192"/>
    </source>
</evidence>
<dbReference type="Gene3D" id="3.40.50.300">
    <property type="entry name" value="P-loop containing nucleotide triphosphate hydrolases"/>
    <property type="match status" value="2"/>
</dbReference>
<dbReference type="Pfam" id="PF16124">
    <property type="entry name" value="RecQ_Zn_bind"/>
    <property type="match status" value="1"/>
</dbReference>
<sequence>MPADDRHRDERSSHHRAGAVEHDELVARLSQRVVHKRRQVADAHRRLTRLSSELASLEKRLADRQKLLKRRADAAFNWLKPCPWDRRLKQATDAFGISSFRPLQPHALNATLMARDVFAILPTGAGKSLIYQLAAVVDAGLTLVVSPLLSLSMDQRAALRGYHIRAECLHSEITKQQQKAIYSHFIPSDAFAASSKHPRKKWSREQPWCPDDVEPLVLFVTPEQVARSKRLLSRLEILYENGHLSRICIDEAHCCSSWGHDFRHDYRKLAILRRQCPSTPILALTATCDPNTVEDVCNVLEMKHPVIFRGSIDRPNLFYEVRQKADTDKVVIQDIASWLKTEFKGQCGIIYVLSRKEAHTYATQLAQLGTDTDCYHSDMDITHRNAVHRQWSDNKLQVVVATIAFGLGIDHPHVRFIIHATIATSLEAYYQESGRAGRDGLPAKCIVLQKPKDFARMSAFVADKGQSRIRKLYAMYEYACSRGLHSRHLCRRQLIAKAFGDTAPNRTQEQLATCCDLCAARCGAVESSVVSIDVSYIARDLLSMIELYVEQYPDKKTTILKFATDWGKNSKSKAQRSKSDRSSMAKLVDVNTRVEILVQLVLSGALQETHRHSSYSMQAYVTTNDVQAALRRRSIDVTLWKKDAERLLAAKSYLKTERSDEGMEKLPGDDKELSMVDMLMKKHDDSEVVVIDDSDESIIDGSGTNFLEHSGDSGNRSPRVDCQLDIAPNKGKKRKRNDLER</sequence>
<comment type="catalytic activity">
    <reaction evidence="10">
        <text>ATP + H2O = ADP + phosphate + H(+)</text>
        <dbReference type="Rhea" id="RHEA:13065"/>
        <dbReference type="ChEBI" id="CHEBI:15377"/>
        <dbReference type="ChEBI" id="CHEBI:15378"/>
        <dbReference type="ChEBI" id="CHEBI:30616"/>
        <dbReference type="ChEBI" id="CHEBI:43474"/>
        <dbReference type="ChEBI" id="CHEBI:456216"/>
    </reaction>
</comment>
<dbReference type="InterPro" id="IPR001650">
    <property type="entry name" value="Helicase_C-like"/>
</dbReference>
<keyword evidence="5 10" id="KW-0347">Helicase</keyword>
<dbReference type="InterPro" id="IPR036388">
    <property type="entry name" value="WH-like_DNA-bd_sf"/>
</dbReference>
<dbReference type="STRING" id="448386.A0A2V3IZ40"/>
<evidence type="ECO:0000256" key="3">
    <source>
        <dbReference type="ARBA" id="ARBA00022741"/>
    </source>
</evidence>
<dbReference type="NCBIfam" id="TIGR00614">
    <property type="entry name" value="recQ_fam"/>
    <property type="match status" value="1"/>
</dbReference>
<organism evidence="15 16">
    <name type="scientific">Gracilariopsis chorda</name>
    <dbReference type="NCBI Taxonomy" id="448386"/>
    <lineage>
        <taxon>Eukaryota</taxon>
        <taxon>Rhodophyta</taxon>
        <taxon>Florideophyceae</taxon>
        <taxon>Rhodymeniophycidae</taxon>
        <taxon>Gracilariales</taxon>
        <taxon>Gracilariaceae</taxon>
        <taxon>Gracilariopsis</taxon>
    </lineage>
</organism>
<dbReference type="SMART" id="SM00487">
    <property type="entry name" value="DEXDc"/>
    <property type="match status" value="1"/>
</dbReference>
<evidence type="ECO:0000313" key="16">
    <source>
        <dbReference type="Proteomes" id="UP000247409"/>
    </source>
</evidence>
<dbReference type="PANTHER" id="PTHR13710">
    <property type="entry name" value="DNA HELICASE RECQ FAMILY MEMBER"/>
    <property type="match status" value="1"/>
</dbReference>
<reference evidence="15 16" key="1">
    <citation type="journal article" date="2018" name="Mol. Biol. Evol.">
        <title>Analysis of the draft genome of the red seaweed Gracilariopsis chorda provides insights into genome size evolution in Rhodophyta.</title>
        <authorList>
            <person name="Lee J."/>
            <person name="Yang E.C."/>
            <person name="Graf L."/>
            <person name="Yang J.H."/>
            <person name="Qiu H."/>
            <person name="Zel Zion U."/>
            <person name="Chan C.X."/>
            <person name="Stephens T.G."/>
            <person name="Weber A.P.M."/>
            <person name="Boo G.H."/>
            <person name="Boo S.M."/>
            <person name="Kim K.M."/>
            <person name="Shin Y."/>
            <person name="Jung M."/>
            <person name="Lee S.J."/>
            <person name="Yim H.S."/>
            <person name="Lee J.H."/>
            <person name="Bhattacharya D."/>
            <person name="Yoon H.S."/>
        </authorList>
    </citation>
    <scope>NUCLEOTIDE SEQUENCE [LARGE SCALE GENOMIC DNA]</scope>
    <source>
        <strain evidence="15 16">SKKU-2015</strain>
        <tissue evidence="15">Whole body</tissue>
    </source>
</reference>
<evidence type="ECO:0000256" key="10">
    <source>
        <dbReference type="RuleBase" id="RU364117"/>
    </source>
</evidence>
<feature type="coiled-coil region" evidence="11">
    <location>
        <begin position="40"/>
        <end position="67"/>
    </location>
</feature>
<feature type="domain" description="Helicase C-terminal" evidence="14">
    <location>
        <begin position="331"/>
        <end position="495"/>
    </location>
</feature>
<evidence type="ECO:0000313" key="15">
    <source>
        <dbReference type="EMBL" id="PXF47426.1"/>
    </source>
</evidence>
<dbReference type="Pfam" id="PF00270">
    <property type="entry name" value="DEAD"/>
    <property type="match status" value="1"/>
</dbReference>
<dbReference type="GO" id="GO:0005524">
    <property type="term" value="F:ATP binding"/>
    <property type="evidence" value="ECO:0007669"/>
    <property type="project" value="UniProtKB-KW"/>
</dbReference>
<dbReference type="SMART" id="SM00490">
    <property type="entry name" value="HELICc"/>
    <property type="match status" value="1"/>
</dbReference>